<dbReference type="PATRIC" id="fig|1423740.3.peg.282"/>
<reference evidence="1 2" key="1">
    <citation type="journal article" date="2015" name="Genome Announc.">
        <title>Expanding the biotechnology potential of lactobacilli through comparative genomics of 213 strains and associated genera.</title>
        <authorList>
            <person name="Sun Z."/>
            <person name="Harris H.M."/>
            <person name="McCann A."/>
            <person name="Guo C."/>
            <person name="Argimon S."/>
            <person name="Zhang W."/>
            <person name="Yang X."/>
            <person name="Jeffery I.B."/>
            <person name="Cooney J.C."/>
            <person name="Kagawa T.F."/>
            <person name="Liu W."/>
            <person name="Song Y."/>
            <person name="Salvetti E."/>
            <person name="Wrobel A."/>
            <person name="Rasinkangas P."/>
            <person name="Parkhill J."/>
            <person name="Rea M.C."/>
            <person name="O'Sullivan O."/>
            <person name="Ritari J."/>
            <person name="Douillard F.P."/>
            <person name="Paul Ross R."/>
            <person name="Yang R."/>
            <person name="Briner A.E."/>
            <person name="Felis G.E."/>
            <person name="de Vos W.M."/>
            <person name="Barrangou R."/>
            <person name="Klaenhammer T.R."/>
            <person name="Caufield P.W."/>
            <person name="Cui Y."/>
            <person name="Zhang H."/>
            <person name="O'Toole P.W."/>
        </authorList>
    </citation>
    <scope>NUCLEOTIDE SEQUENCE [LARGE SCALE GENOMIC DNA]</scope>
    <source>
        <strain evidence="1 2">DSM 15833</strain>
    </source>
</reference>
<dbReference type="Proteomes" id="UP000051048">
    <property type="component" value="Unassembled WGS sequence"/>
</dbReference>
<dbReference type="EMBL" id="AZFH01000010">
    <property type="protein sequence ID" value="KRL84340.1"/>
    <property type="molecule type" value="Genomic_DNA"/>
</dbReference>
<evidence type="ECO:0000313" key="2">
    <source>
        <dbReference type="Proteomes" id="UP000051048"/>
    </source>
</evidence>
<dbReference type="RefSeq" id="WP_023859272.1">
    <property type="nucleotide sequence ID" value="NZ_AZFH01000010.1"/>
</dbReference>
<comment type="caution">
    <text evidence="1">The sequence shown here is derived from an EMBL/GenBank/DDBJ whole genome shotgun (WGS) entry which is preliminary data.</text>
</comment>
<organism evidence="1 2">
    <name type="scientific">Ligilactobacillus equi DSM 15833 = JCM 10991</name>
    <dbReference type="NCBI Taxonomy" id="1423740"/>
    <lineage>
        <taxon>Bacteria</taxon>
        <taxon>Bacillati</taxon>
        <taxon>Bacillota</taxon>
        <taxon>Bacilli</taxon>
        <taxon>Lactobacillales</taxon>
        <taxon>Lactobacillaceae</taxon>
        <taxon>Ligilactobacillus</taxon>
    </lineage>
</organism>
<gene>
    <name evidence="1" type="ORF">FC36_GL000263</name>
</gene>
<dbReference type="AlphaFoldDB" id="A0A0R1TVV3"/>
<proteinExistence type="predicted"/>
<accession>A0A0R1TVV3</accession>
<sequence length="89" mass="10436">MTEKEWQATIKGELLKFDDWQSISVRENKIIVKILNDFEDTIQILFTKMEDRTILKVGKLVRIVIDNRELSNSKRLISETIKNGLEMAI</sequence>
<name>A0A0R1TVV3_9LACO</name>
<protein>
    <submittedName>
        <fullName evidence="1">Uncharacterized protein</fullName>
    </submittedName>
</protein>
<evidence type="ECO:0000313" key="1">
    <source>
        <dbReference type="EMBL" id="KRL84340.1"/>
    </source>
</evidence>